<dbReference type="PANTHER" id="PTHR42940">
    <property type="entry name" value="ALCOHOL DEHYDROGENASE 1-RELATED"/>
    <property type="match status" value="1"/>
</dbReference>
<accession>A0A1H1V0A6</accession>
<dbReference type="GO" id="GO:0004022">
    <property type="term" value="F:alcohol dehydrogenase (NAD+) activity"/>
    <property type="evidence" value="ECO:0007669"/>
    <property type="project" value="UniProtKB-EC"/>
</dbReference>
<evidence type="ECO:0000256" key="2">
    <source>
        <dbReference type="ARBA" id="ARBA00008072"/>
    </source>
</evidence>
<dbReference type="Gene3D" id="3.40.50.720">
    <property type="entry name" value="NAD(P)-binding Rossmann-like Domain"/>
    <property type="match status" value="1"/>
</dbReference>
<protein>
    <recommendedName>
        <fullName evidence="4">Alcohol dehydrogenase</fullName>
        <ecNumber evidence="3">1.1.1.1</ecNumber>
    </recommendedName>
</protein>
<dbReference type="InterPro" id="IPR011032">
    <property type="entry name" value="GroES-like_sf"/>
</dbReference>
<comment type="catalytic activity">
    <reaction evidence="9">
        <text>a secondary alcohol + NAD(+) = a ketone + NADH + H(+)</text>
        <dbReference type="Rhea" id="RHEA:10740"/>
        <dbReference type="ChEBI" id="CHEBI:15378"/>
        <dbReference type="ChEBI" id="CHEBI:17087"/>
        <dbReference type="ChEBI" id="CHEBI:35681"/>
        <dbReference type="ChEBI" id="CHEBI:57540"/>
        <dbReference type="ChEBI" id="CHEBI:57945"/>
        <dbReference type="EC" id="1.1.1.1"/>
    </reaction>
</comment>
<keyword evidence="5 11" id="KW-0479">Metal-binding</keyword>
<dbReference type="GO" id="GO:0008270">
    <property type="term" value="F:zinc ion binding"/>
    <property type="evidence" value="ECO:0007669"/>
    <property type="project" value="InterPro"/>
</dbReference>
<dbReference type="PROSITE" id="PS00059">
    <property type="entry name" value="ADH_ZINC"/>
    <property type="match status" value="1"/>
</dbReference>
<dbReference type="CDD" id="cd08296">
    <property type="entry name" value="CAD_like"/>
    <property type="match status" value="1"/>
</dbReference>
<dbReference type="GO" id="GO:0005737">
    <property type="term" value="C:cytoplasm"/>
    <property type="evidence" value="ECO:0007669"/>
    <property type="project" value="TreeGrafter"/>
</dbReference>
<evidence type="ECO:0000256" key="5">
    <source>
        <dbReference type="ARBA" id="ARBA00022723"/>
    </source>
</evidence>
<comment type="catalytic activity">
    <reaction evidence="10">
        <text>a primary alcohol + NAD(+) = an aldehyde + NADH + H(+)</text>
        <dbReference type="Rhea" id="RHEA:10736"/>
        <dbReference type="ChEBI" id="CHEBI:15378"/>
        <dbReference type="ChEBI" id="CHEBI:15734"/>
        <dbReference type="ChEBI" id="CHEBI:17478"/>
        <dbReference type="ChEBI" id="CHEBI:57540"/>
        <dbReference type="ChEBI" id="CHEBI:57945"/>
        <dbReference type="EC" id="1.1.1.1"/>
    </reaction>
</comment>
<gene>
    <name evidence="13" type="ORF">SAMN04489717_3850</name>
</gene>
<reference evidence="13 14" key="1">
    <citation type="submission" date="2016-10" db="EMBL/GenBank/DDBJ databases">
        <authorList>
            <person name="de Groot N.N."/>
        </authorList>
    </citation>
    <scope>NUCLEOTIDE SEQUENCE [LARGE SCALE GENOMIC DNA]</scope>
    <source>
        <strain evidence="13 14">DSM 22024</strain>
    </source>
</reference>
<keyword evidence="8" id="KW-0520">NAD</keyword>
<dbReference type="Pfam" id="PF08240">
    <property type="entry name" value="ADH_N"/>
    <property type="match status" value="1"/>
</dbReference>
<dbReference type="FunFam" id="3.40.50.720:FF:000039">
    <property type="entry name" value="Alcohol dehydrogenase AdhP"/>
    <property type="match status" value="1"/>
</dbReference>
<dbReference type="SUPFAM" id="SSF50129">
    <property type="entry name" value="GroES-like"/>
    <property type="match status" value="1"/>
</dbReference>
<dbReference type="InterPro" id="IPR013154">
    <property type="entry name" value="ADH-like_N"/>
</dbReference>
<evidence type="ECO:0000256" key="6">
    <source>
        <dbReference type="ARBA" id="ARBA00022833"/>
    </source>
</evidence>
<dbReference type="InterPro" id="IPR013149">
    <property type="entry name" value="ADH-like_C"/>
</dbReference>
<evidence type="ECO:0000256" key="9">
    <source>
        <dbReference type="ARBA" id="ARBA00049164"/>
    </source>
</evidence>
<evidence type="ECO:0000256" key="3">
    <source>
        <dbReference type="ARBA" id="ARBA00013190"/>
    </source>
</evidence>
<dbReference type="InterPro" id="IPR020843">
    <property type="entry name" value="ER"/>
</dbReference>
<evidence type="ECO:0000256" key="7">
    <source>
        <dbReference type="ARBA" id="ARBA00023002"/>
    </source>
</evidence>
<dbReference type="AlphaFoldDB" id="A0A1H1V0A6"/>
<evidence type="ECO:0000313" key="14">
    <source>
        <dbReference type="Proteomes" id="UP000198983"/>
    </source>
</evidence>
<proteinExistence type="inferred from homology"/>
<dbReference type="EC" id="1.1.1.1" evidence="3"/>
<dbReference type="EMBL" id="LT629732">
    <property type="protein sequence ID" value="SDS78202.1"/>
    <property type="molecule type" value="Genomic_DNA"/>
</dbReference>
<evidence type="ECO:0000259" key="12">
    <source>
        <dbReference type="SMART" id="SM00829"/>
    </source>
</evidence>
<dbReference type="STRING" id="117157.SAMN04489717_3850"/>
<organism evidence="13 14">
    <name type="scientific">Actinopolymorpha singaporensis</name>
    <dbReference type="NCBI Taxonomy" id="117157"/>
    <lineage>
        <taxon>Bacteria</taxon>
        <taxon>Bacillati</taxon>
        <taxon>Actinomycetota</taxon>
        <taxon>Actinomycetes</taxon>
        <taxon>Propionibacteriales</taxon>
        <taxon>Actinopolymorphaceae</taxon>
        <taxon>Actinopolymorpha</taxon>
    </lineage>
</organism>
<keyword evidence="14" id="KW-1185">Reference proteome</keyword>
<dbReference type="SUPFAM" id="SSF51735">
    <property type="entry name" value="NAD(P)-binding Rossmann-fold domains"/>
    <property type="match status" value="1"/>
</dbReference>
<dbReference type="PANTHER" id="PTHR42940:SF7">
    <property type="entry name" value="ALCOHOL DEHYDROGENASE-LIKE N-TERMINAL DOMAIN-CONTAINING PROTEIN"/>
    <property type="match status" value="1"/>
</dbReference>
<name>A0A1H1V0A6_9ACTN</name>
<dbReference type="OrthoDB" id="3567264at2"/>
<keyword evidence="7" id="KW-0560">Oxidoreductase</keyword>
<comment type="cofactor">
    <cofactor evidence="1 11">
        <name>Zn(2+)</name>
        <dbReference type="ChEBI" id="CHEBI:29105"/>
    </cofactor>
</comment>
<dbReference type="InterPro" id="IPR036291">
    <property type="entry name" value="NAD(P)-bd_dom_sf"/>
</dbReference>
<sequence length="341" mass="35148">MSPYRVAQVTEPGGTFELVEREVPSPGPGHVRIAVEACGVCHSDALFVNAGVPGVSFPVVPGHEIAGRIEDLGDGVADRGWQVGDRVAVGWFGGSCGHCRSCRRGDFIVCETLKVPGWAYDGGFAEKVIAPADALARIPEGLDASDAGPMACAGVTTYNGLRRSSARPGDLVAVLGLGGLGHLGVQYAVAMGFETVGIARGPEKAEFAKQLGAHHYVDSTSGTPVAEALQALGGAKVVLATAGNSAAITATVDGLAPRGELVAIGADPEPLGISTVQLLMSARVVRGHPSGTSQDVEDTMAFSVLHGIRPMTEKVPLDRAGEAYQKMLAGKARFRMVLTTS</sequence>
<dbReference type="RefSeq" id="WP_092654999.1">
    <property type="nucleotide sequence ID" value="NZ_LT629732.1"/>
</dbReference>
<dbReference type="SMART" id="SM00829">
    <property type="entry name" value="PKS_ER"/>
    <property type="match status" value="1"/>
</dbReference>
<evidence type="ECO:0000313" key="13">
    <source>
        <dbReference type="EMBL" id="SDS78202.1"/>
    </source>
</evidence>
<comment type="similarity">
    <text evidence="2 11">Belongs to the zinc-containing alcohol dehydrogenase family.</text>
</comment>
<evidence type="ECO:0000256" key="8">
    <source>
        <dbReference type="ARBA" id="ARBA00023027"/>
    </source>
</evidence>
<evidence type="ECO:0000256" key="10">
    <source>
        <dbReference type="ARBA" id="ARBA00049243"/>
    </source>
</evidence>
<evidence type="ECO:0000256" key="11">
    <source>
        <dbReference type="RuleBase" id="RU361277"/>
    </source>
</evidence>
<keyword evidence="6 11" id="KW-0862">Zinc</keyword>
<evidence type="ECO:0000256" key="1">
    <source>
        <dbReference type="ARBA" id="ARBA00001947"/>
    </source>
</evidence>
<feature type="domain" description="Enoyl reductase (ER)" evidence="12">
    <location>
        <begin position="13"/>
        <end position="338"/>
    </location>
</feature>
<dbReference type="InterPro" id="IPR002328">
    <property type="entry name" value="ADH_Zn_CS"/>
</dbReference>
<dbReference type="Proteomes" id="UP000198983">
    <property type="component" value="Chromosome I"/>
</dbReference>
<dbReference type="Gene3D" id="3.90.180.10">
    <property type="entry name" value="Medium-chain alcohol dehydrogenases, catalytic domain"/>
    <property type="match status" value="1"/>
</dbReference>
<evidence type="ECO:0000256" key="4">
    <source>
        <dbReference type="ARBA" id="ARBA00016352"/>
    </source>
</evidence>
<dbReference type="Pfam" id="PF00107">
    <property type="entry name" value="ADH_zinc_N"/>
    <property type="match status" value="1"/>
</dbReference>